<dbReference type="EMBL" id="LQNU01000056">
    <property type="protein sequence ID" value="KZE80494.1"/>
    <property type="molecule type" value="Genomic_DNA"/>
</dbReference>
<dbReference type="Gene3D" id="3.10.620.30">
    <property type="match status" value="1"/>
</dbReference>
<feature type="transmembrane region" description="Helical" evidence="1">
    <location>
        <begin position="29"/>
        <end position="47"/>
    </location>
</feature>
<reference evidence="3 5" key="1">
    <citation type="submission" date="2016-01" db="EMBL/GenBank/DDBJ databases">
        <title>Whole genome sequencing of Myroides marinus L41.</title>
        <authorList>
            <person name="Hong K.W."/>
        </authorList>
    </citation>
    <scope>NUCLEOTIDE SEQUENCE [LARGE SCALE GENOMIC DNA]</scope>
    <source>
        <strain evidence="3 5">L41</strain>
    </source>
</reference>
<keyword evidence="5" id="KW-1185">Reference proteome</keyword>
<evidence type="ECO:0000256" key="1">
    <source>
        <dbReference type="SAM" id="Phobius"/>
    </source>
</evidence>
<protein>
    <submittedName>
        <fullName evidence="3 4">Transglutaminase</fullName>
    </submittedName>
</protein>
<dbReference type="Proteomes" id="UP000183077">
    <property type="component" value="Unassembled WGS sequence"/>
</dbReference>
<dbReference type="InterPro" id="IPR038765">
    <property type="entry name" value="Papain-like_cys_pep_sf"/>
</dbReference>
<reference evidence="4 6" key="2">
    <citation type="submission" date="2016-10" db="EMBL/GenBank/DDBJ databases">
        <authorList>
            <person name="de Groot N.N."/>
        </authorList>
    </citation>
    <scope>NUCLEOTIDE SEQUENCE [LARGE SCALE GENOMIC DNA]</scope>
    <source>
        <strain evidence="4 6">DSM 23048</strain>
    </source>
</reference>
<evidence type="ECO:0000313" key="6">
    <source>
        <dbReference type="Proteomes" id="UP000183077"/>
    </source>
</evidence>
<dbReference type="Proteomes" id="UP000076630">
    <property type="component" value="Unassembled WGS sequence"/>
</dbReference>
<accession>A0A161S6B0</accession>
<evidence type="ECO:0000313" key="3">
    <source>
        <dbReference type="EMBL" id="KZE80494.1"/>
    </source>
</evidence>
<evidence type="ECO:0000259" key="2">
    <source>
        <dbReference type="Pfam" id="PF01841"/>
    </source>
</evidence>
<dbReference type="AlphaFoldDB" id="A0A161S6B0"/>
<feature type="domain" description="Transglutaminase-like" evidence="2">
    <location>
        <begin position="179"/>
        <end position="241"/>
    </location>
</feature>
<dbReference type="Pfam" id="PF01841">
    <property type="entry name" value="Transglut_core"/>
    <property type="match status" value="1"/>
</dbReference>
<gene>
    <name evidence="3" type="ORF">AV926_10210</name>
    <name evidence="4" type="ORF">SAMN04488018_10373</name>
</gene>
<keyword evidence="1" id="KW-0812">Transmembrane</keyword>
<feature type="transmembrane region" description="Helical" evidence="1">
    <location>
        <begin position="82"/>
        <end position="105"/>
    </location>
</feature>
<evidence type="ECO:0000313" key="5">
    <source>
        <dbReference type="Proteomes" id="UP000076630"/>
    </source>
</evidence>
<dbReference type="OrthoDB" id="1523787at2"/>
<keyword evidence="1" id="KW-0472">Membrane</keyword>
<keyword evidence="1" id="KW-1133">Transmembrane helix</keyword>
<feature type="transmembrane region" description="Helical" evidence="1">
    <location>
        <begin position="59"/>
        <end position="76"/>
    </location>
</feature>
<proteinExistence type="predicted"/>
<dbReference type="RefSeq" id="WP_038988061.1">
    <property type="nucleotide sequence ID" value="NZ_FNYS01000003.1"/>
</dbReference>
<dbReference type="GeneID" id="82256201"/>
<dbReference type="EMBL" id="FNYS01000003">
    <property type="protein sequence ID" value="SEI68964.1"/>
    <property type="molecule type" value="Genomic_DNA"/>
</dbReference>
<evidence type="ECO:0000313" key="4">
    <source>
        <dbReference type="EMBL" id="SEI68964.1"/>
    </source>
</evidence>
<sequence>MNINTESTGTTPEKKWLKYLRVPKPWDNIIILILNVLITIPIFIIVHQNIDDPNWPYQLDRIILFLSIVSILQFLLQKMKLVLNILIGVYLIVLVVGSLFGGYGYNAVFEDYKVMIYAMAEDPKPQDLIISKLLPFPNKNKIITAIEYDKPEVRNYALATTRKHFTTVPNFHQYRQIIQALAIFKEVRTKWNYVNDPKGREYIASASESLQHFSGDCDDYSVLMAGLIRAIGATPRLIHTKEHMYPEMLIPNKGDLDQVIYLIKEVLFKEESKGKEIHYHIDERGQIWLNLDYTARYPGGPFMSEEILGQLTFN</sequence>
<dbReference type="InterPro" id="IPR002931">
    <property type="entry name" value="Transglutaminase-like"/>
</dbReference>
<dbReference type="SUPFAM" id="SSF54001">
    <property type="entry name" value="Cysteine proteinases"/>
    <property type="match status" value="1"/>
</dbReference>
<name>A0A161S6B0_9FLAO</name>
<organism evidence="3 5">
    <name type="scientific">Myroides marinus</name>
    <dbReference type="NCBI Taxonomy" id="703342"/>
    <lineage>
        <taxon>Bacteria</taxon>
        <taxon>Pseudomonadati</taxon>
        <taxon>Bacteroidota</taxon>
        <taxon>Flavobacteriia</taxon>
        <taxon>Flavobacteriales</taxon>
        <taxon>Flavobacteriaceae</taxon>
        <taxon>Myroides</taxon>
    </lineage>
</organism>